<dbReference type="EMBL" id="WXEX01000014">
    <property type="protein sequence ID" value="MZP44265.1"/>
    <property type="molecule type" value="Genomic_DNA"/>
</dbReference>
<dbReference type="InterPro" id="IPR022477">
    <property type="entry name" value="Spore_YqfC"/>
</dbReference>
<keyword evidence="2" id="KW-1185">Reference proteome</keyword>
<organism evidence="1 2">
    <name type="scientific">Heliomicrobium gestii</name>
    <name type="common">Heliobacterium gestii</name>
    <dbReference type="NCBI Taxonomy" id="2699"/>
    <lineage>
        <taxon>Bacteria</taxon>
        <taxon>Bacillati</taxon>
        <taxon>Bacillota</taxon>
        <taxon>Clostridia</taxon>
        <taxon>Eubacteriales</taxon>
        <taxon>Heliobacteriaceae</taxon>
        <taxon>Heliomicrobium</taxon>
    </lineage>
</organism>
<dbReference type="OrthoDB" id="2989236at2"/>
<evidence type="ECO:0000313" key="2">
    <source>
        <dbReference type="Proteomes" id="UP000471031"/>
    </source>
</evidence>
<dbReference type="InterPro" id="IPR022476">
    <property type="entry name" value="Spore_YabP/YqfC"/>
</dbReference>
<dbReference type="AlphaFoldDB" id="A0A845LIN0"/>
<proteinExistence type="predicted"/>
<gene>
    <name evidence="1" type="primary">yqfC</name>
    <name evidence="1" type="ORF">GTO89_14620</name>
</gene>
<dbReference type="NCBIfam" id="TIGR02856">
    <property type="entry name" value="spore_yqfC"/>
    <property type="match status" value="1"/>
</dbReference>
<dbReference type="Proteomes" id="UP000471031">
    <property type="component" value="Unassembled WGS sequence"/>
</dbReference>
<name>A0A845LIN0_HELGE</name>
<accession>A0A845LIN0</accession>
<comment type="caution">
    <text evidence="1">The sequence shown here is derived from an EMBL/GenBank/DDBJ whole genome shotgun (WGS) entry which is preliminary data.</text>
</comment>
<dbReference type="RefSeq" id="WP_161262831.1">
    <property type="nucleotide sequence ID" value="NZ_JAFBDC010000014.1"/>
</dbReference>
<protein>
    <submittedName>
        <fullName evidence="1">Sporulation protein YqfC</fullName>
    </submittedName>
</protein>
<sequence length="94" mass="10760">MAWERGKQRLQKALAGFLEMPKDVLLDYPKISMIGNVQLVLENHRGIVEYSDDRIRIGITGGQLEIVGEQLVLRTILPEELVVEGRIRQLNYSK</sequence>
<dbReference type="Pfam" id="PF07873">
    <property type="entry name" value="YabP"/>
    <property type="match status" value="1"/>
</dbReference>
<evidence type="ECO:0000313" key="1">
    <source>
        <dbReference type="EMBL" id="MZP44265.1"/>
    </source>
</evidence>
<reference evidence="1 2" key="1">
    <citation type="submission" date="2020-01" db="EMBL/GenBank/DDBJ databases">
        <title>Whole genome sequence of Heliobacterium gestii DSM 11169.</title>
        <authorList>
            <person name="Kyndt J.A."/>
            <person name="Meyer T.E."/>
        </authorList>
    </citation>
    <scope>NUCLEOTIDE SEQUENCE [LARGE SCALE GENOMIC DNA]</scope>
    <source>
        <strain evidence="1 2">DSM 11169</strain>
    </source>
</reference>